<dbReference type="FunFam" id="2.30.29.170:FF:000001">
    <property type="entry name" value="EF-hand domain containing 1"/>
    <property type="match status" value="1"/>
</dbReference>
<evidence type="ECO:0000259" key="9">
    <source>
        <dbReference type="PROSITE" id="PS51336"/>
    </source>
</evidence>
<dbReference type="InterPro" id="IPR011992">
    <property type="entry name" value="EF-hand-dom_pair"/>
</dbReference>
<evidence type="ECO:0000256" key="8">
    <source>
        <dbReference type="SAM" id="MobiDB-lite"/>
    </source>
</evidence>
<dbReference type="GO" id="GO:0010975">
    <property type="term" value="P:regulation of neuron projection development"/>
    <property type="evidence" value="ECO:0007669"/>
    <property type="project" value="TreeGrafter"/>
</dbReference>
<evidence type="ECO:0000256" key="5">
    <source>
        <dbReference type="ARBA" id="ARBA00023273"/>
    </source>
</evidence>
<evidence type="ECO:0000256" key="1">
    <source>
        <dbReference type="ARBA" id="ARBA00004430"/>
    </source>
</evidence>
<dbReference type="Gene3D" id="1.10.238.10">
    <property type="entry name" value="EF-hand"/>
    <property type="match status" value="1"/>
</dbReference>
<feature type="region of interest" description="Disordered" evidence="8">
    <location>
        <begin position="112"/>
        <end position="136"/>
    </location>
</feature>
<keyword evidence="2" id="KW-0963">Cytoplasm</keyword>
<dbReference type="EMBL" id="JASPKZ010010653">
    <property type="protein sequence ID" value="KAJ9574140.1"/>
    <property type="molecule type" value="Genomic_DNA"/>
</dbReference>
<dbReference type="PANTHER" id="PTHR12086:SF11">
    <property type="entry name" value="EF-HAND DOMAIN-CONTAINING FAMILY MEMBER C2"/>
    <property type="match status" value="1"/>
</dbReference>
<evidence type="ECO:0000313" key="10">
    <source>
        <dbReference type="EMBL" id="KAJ9574140.1"/>
    </source>
</evidence>
<dbReference type="AlphaFoldDB" id="A0AAD7Z5L2"/>
<evidence type="ECO:0000256" key="6">
    <source>
        <dbReference type="ARBA" id="ARBA00035003"/>
    </source>
</evidence>
<dbReference type="PROSITE" id="PS51336">
    <property type="entry name" value="DM10"/>
    <property type="match status" value="3"/>
</dbReference>
<gene>
    <name evidence="10" type="ORF">L9F63_008473</name>
</gene>
<dbReference type="Pfam" id="PF06565">
    <property type="entry name" value="DM10_dom"/>
    <property type="match status" value="3"/>
</dbReference>
<dbReference type="FunFam" id="2.30.29.170:FF:000002">
    <property type="entry name" value="EF-hand domain (C-terminal) containing 1"/>
    <property type="match status" value="1"/>
</dbReference>
<dbReference type="InterPro" id="IPR006602">
    <property type="entry name" value="DM10_dom"/>
</dbReference>
<evidence type="ECO:0000313" key="11">
    <source>
        <dbReference type="Proteomes" id="UP001233999"/>
    </source>
</evidence>
<evidence type="ECO:0000256" key="7">
    <source>
        <dbReference type="ARBA" id="ARBA00039880"/>
    </source>
</evidence>
<accession>A0AAD7Z5L2</accession>
<dbReference type="GO" id="GO:0005930">
    <property type="term" value="C:axoneme"/>
    <property type="evidence" value="ECO:0007669"/>
    <property type="project" value="UniProtKB-SubCell"/>
</dbReference>
<organism evidence="10 11">
    <name type="scientific">Diploptera punctata</name>
    <name type="common">Pacific beetle cockroach</name>
    <dbReference type="NCBI Taxonomy" id="6984"/>
    <lineage>
        <taxon>Eukaryota</taxon>
        <taxon>Metazoa</taxon>
        <taxon>Ecdysozoa</taxon>
        <taxon>Arthropoda</taxon>
        <taxon>Hexapoda</taxon>
        <taxon>Insecta</taxon>
        <taxon>Pterygota</taxon>
        <taxon>Neoptera</taxon>
        <taxon>Polyneoptera</taxon>
        <taxon>Dictyoptera</taxon>
        <taxon>Blattodea</taxon>
        <taxon>Blaberoidea</taxon>
        <taxon>Blaberidae</taxon>
        <taxon>Diplopterinae</taxon>
        <taxon>Diploptera</taxon>
    </lineage>
</organism>
<comment type="function">
    <text evidence="6">Microtubule inner protein (MIP) part of the dynein-decorated doublet microtubules (DMTs) in cilia axoneme, which is required for motile cilia beating.</text>
</comment>
<evidence type="ECO:0000256" key="2">
    <source>
        <dbReference type="ARBA" id="ARBA00022490"/>
    </source>
</evidence>
<dbReference type="PANTHER" id="PTHR12086">
    <property type="entry name" value="EF-HAND DOMAIN C-TERMINAL CONTAINING PROTEIN"/>
    <property type="match status" value="1"/>
</dbReference>
<name>A0AAD7Z5L2_DIPPU</name>
<feature type="non-terminal residue" evidence="10">
    <location>
        <position position="1"/>
    </location>
</feature>
<dbReference type="Gene3D" id="2.30.29.170">
    <property type="match status" value="3"/>
</dbReference>
<keyword evidence="11" id="KW-1185">Reference proteome</keyword>
<evidence type="ECO:0000256" key="4">
    <source>
        <dbReference type="ARBA" id="ARBA00023212"/>
    </source>
</evidence>
<reference evidence="10" key="2">
    <citation type="submission" date="2023-05" db="EMBL/GenBank/DDBJ databases">
        <authorList>
            <person name="Fouks B."/>
        </authorList>
    </citation>
    <scope>NUCLEOTIDE SEQUENCE</scope>
    <source>
        <strain evidence="10">Stay&amp;Tobe</strain>
        <tissue evidence="10">Testes</tissue>
    </source>
</reference>
<sequence>VLCFEAFFQETAQERQGYSYHIRKVKIFLFMEDGTVQVLEPTVDNSGIPQGTLISRQRIPYPPPREKDFYDILDFNIGKEVDLYGRVYKITNCDRYTRHFLNRLGIHVPDPVPVPPDPYTEQRAKDKRSGMLPKKPNRNIDTLGQFLEFDRKVLRFYGYWDDRQSQYGILHDLEIHYYLADDTIEIKEIIPPNAGRDYGFMFLHRSKLPKKYQELPSPGYDDAHTVLNVLTTGFLKGRYLVDPLNCGQHPIEYYTDRDLAIGGAINVFGRKVVITDCDPFTKEYYRKKCGLEDFAPHERPIQEQIIVKRGPPPLPPYNGYGTYEDSAANCRNIIPVPPHRDFRKFLSKDRQGLDSYILRFEAELISKIPADKNRRFIISYYLCDDTVSVFENPLHNSGFIGGEFIKRTKIPKPGQEVFSSDPPKYFEQEDFFIGNVLILCGFEFILVSADEYALRYMEVHCDEFPASNILLIMKKIREVLKPIYKQFVCEYLKIDPEQIGTVCYTKVSKILKEVMGKNITDHELITLARHYNARCIKEMYTKDSLRGIVHVELKRFLFNAMERLHESFLLKDPERTGFVPRHTAYAICRGAKLPIDKELLEAVLDKICKNEAGLLDYRDLLGFFDINQSPPCPTEPTNTQAAFSFLAKKTDNRIGPVDFQAFLKNLDLEKHIKEQNG</sequence>
<reference evidence="10" key="1">
    <citation type="journal article" date="2023" name="IScience">
        <title>Live-bearing cockroach genome reveals convergent evolutionary mechanisms linked to viviparity in insects and beyond.</title>
        <authorList>
            <person name="Fouks B."/>
            <person name="Harrison M.C."/>
            <person name="Mikhailova A.A."/>
            <person name="Marchal E."/>
            <person name="English S."/>
            <person name="Carruthers M."/>
            <person name="Jennings E.C."/>
            <person name="Chiamaka E.L."/>
            <person name="Frigard R.A."/>
            <person name="Pippel M."/>
            <person name="Attardo G.M."/>
            <person name="Benoit J.B."/>
            <person name="Bornberg-Bauer E."/>
            <person name="Tobe S.S."/>
        </authorList>
    </citation>
    <scope>NUCLEOTIDE SEQUENCE</scope>
    <source>
        <strain evidence="10">Stay&amp;Tobe</strain>
    </source>
</reference>
<evidence type="ECO:0000256" key="3">
    <source>
        <dbReference type="ARBA" id="ARBA00022737"/>
    </source>
</evidence>
<dbReference type="InterPro" id="IPR040193">
    <property type="entry name" value="EFHC1/EFHC2/EFHB"/>
</dbReference>
<dbReference type="FunFam" id="2.30.29.170:FF:000004">
    <property type="entry name" value="EF-hand domain containing 2"/>
    <property type="match status" value="1"/>
</dbReference>
<dbReference type="SMART" id="SM00676">
    <property type="entry name" value="DM10"/>
    <property type="match status" value="3"/>
</dbReference>
<feature type="domain" description="DM10" evidence="9">
    <location>
        <begin position="150"/>
        <end position="289"/>
    </location>
</feature>
<dbReference type="GO" id="GO:0005874">
    <property type="term" value="C:microtubule"/>
    <property type="evidence" value="ECO:0007669"/>
    <property type="project" value="TreeGrafter"/>
</dbReference>
<feature type="domain" description="DM10" evidence="9">
    <location>
        <begin position="1"/>
        <end position="105"/>
    </location>
</feature>
<comment type="subcellular location">
    <subcellularLocation>
        <location evidence="1">Cytoplasm</location>
        <location evidence="1">Cytoskeleton</location>
        <location evidence="1">Cilium axoneme</location>
    </subcellularLocation>
</comment>
<keyword evidence="4" id="KW-0206">Cytoskeleton</keyword>
<keyword evidence="5" id="KW-0966">Cell projection</keyword>
<dbReference type="Proteomes" id="UP001233999">
    <property type="component" value="Unassembled WGS sequence"/>
</dbReference>
<feature type="compositionally biased region" description="Basic and acidic residues" evidence="8">
    <location>
        <begin position="120"/>
        <end position="129"/>
    </location>
</feature>
<protein>
    <recommendedName>
        <fullName evidence="7">EF-hand domain-containing family member C2</fullName>
    </recommendedName>
</protein>
<keyword evidence="3" id="KW-0677">Repeat</keyword>
<dbReference type="SUPFAM" id="SSF47473">
    <property type="entry name" value="EF-hand"/>
    <property type="match status" value="1"/>
</dbReference>
<feature type="domain" description="DM10" evidence="9">
    <location>
        <begin position="354"/>
        <end position="461"/>
    </location>
</feature>
<proteinExistence type="predicted"/>
<comment type="caution">
    <text evidence="10">The sequence shown here is derived from an EMBL/GenBank/DDBJ whole genome shotgun (WGS) entry which is preliminary data.</text>
</comment>